<dbReference type="AlphaFoldDB" id="A0A0R1M025"/>
<dbReference type="SUPFAM" id="SSF55486">
    <property type="entry name" value="Metalloproteases ('zincins'), catalytic domain"/>
    <property type="match status" value="1"/>
</dbReference>
<keyword evidence="4" id="KW-0862">Zinc</keyword>
<feature type="domain" description="Peptidase M10 metallopeptidase" evidence="5">
    <location>
        <begin position="127"/>
        <end position="177"/>
    </location>
</feature>
<reference evidence="6 7" key="1">
    <citation type="journal article" date="2015" name="Genome Announc.">
        <title>Expanding the biotechnology potential of lactobacilli through comparative genomics of 213 strains and associated genera.</title>
        <authorList>
            <person name="Sun Z."/>
            <person name="Harris H.M."/>
            <person name="McCann A."/>
            <person name="Guo C."/>
            <person name="Argimon S."/>
            <person name="Zhang W."/>
            <person name="Yang X."/>
            <person name="Jeffery I.B."/>
            <person name="Cooney J.C."/>
            <person name="Kagawa T.F."/>
            <person name="Liu W."/>
            <person name="Song Y."/>
            <person name="Salvetti E."/>
            <person name="Wrobel A."/>
            <person name="Rasinkangas P."/>
            <person name="Parkhill J."/>
            <person name="Rea M.C."/>
            <person name="O'Sullivan O."/>
            <person name="Ritari J."/>
            <person name="Douillard F.P."/>
            <person name="Paul Ross R."/>
            <person name="Yang R."/>
            <person name="Briner A.E."/>
            <person name="Felis G.E."/>
            <person name="de Vos W.M."/>
            <person name="Barrangou R."/>
            <person name="Klaenhammer T.R."/>
            <person name="Caufield P.W."/>
            <person name="Cui Y."/>
            <person name="Zhang H."/>
            <person name="O'Toole P.W."/>
        </authorList>
    </citation>
    <scope>NUCLEOTIDE SEQUENCE [LARGE SCALE GENOMIC DNA]</scope>
    <source>
        <strain evidence="6 7">DSM 19909</strain>
    </source>
</reference>
<dbReference type="Gene3D" id="3.40.390.10">
    <property type="entry name" value="Collagenase (Catalytic Domain)"/>
    <property type="match status" value="1"/>
</dbReference>
<evidence type="ECO:0000313" key="6">
    <source>
        <dbReference type="EMBL" id="KRK97351.1"/>
    </source>
</evidence>
<comment type="caution">
    <text evidence="6">The sequence shown here is derived from an EMBL/GenBank/DDBJ whole genome shotgun (WGS) entry which is preliminary data.</text>
</comment>
<dbReference type="InterPro" id="IPR024079">
    <property type="entry name" value="MetalloPept_cat_dom_sf"/>
</dbReference>
<dbReference type="STRING" id="1423776.FD04_GL001368"/>
<organism evidence="6 7">
    <name type="scientific">Secundilactobacillus odoratitofui DSM 19909 = JCM 15043</name>
    <dbReference type="NCBI Taxonomy" id="1423776"/>
    <lineage>
        <taxon>Bacteria</taxon>
        <taxon>Bacillati</taxon>
        <taxon>Bacillota</taxon>
        <taxon>Bacilli</taxon>
        <taxon>Lactobacillales</taxon>
        <taxon>Lactobacillaceae</taxon>
        <taxon>Secundilactobacillus</taxon>
    </lineage>
</organism>
<dbReference type="PRINTS" id="PR00138">
    <property type="entry name" value="MATRIXIN"/>
</dbReference>
<evidence type="ECO:0000256" key="2">
    <source>
        <dbReference type="ARBA" id="ARBA00022723"/>
    </source>
</evidence>
<name>A0A0R1M025_9LACO</name>
<dbReference type="InterPro" id="IPR001818">
    <property type="entry name" value="Pept_M10_metallopeptidase"/>
</dbReference>
<dbReference type="OrthoDB" id="2148705at2"/>
<sequence length="203" mass="22607">MQRQMKWITQVLLILLIVLNGLIMETAVARAAETPFGQYRFSTPTTTIQISGSAYYQSVWKSAIKAWNKTGVFTFKVVKSSPVKAKGWSNTTTELGISGQTQLVSSGQQIKSAVARINTGVFKYYKYSKASRIIVAEHELGHVIGLNHSSSQKSVMYYKNRYVGIQAADIASVRNHYAKPLLLTSGFVTTQLDNTVTMVWCNR</sequence>
<dbReference type="EMBL" id="AZEE01000029">
    <property type="protein sequence ID" value="KRK97351.1"/>
    <property type="molecule type" value="Genomic_DNA"/>
</dbReference>
<dbReference type="GO" id="GO:0004222">
    <property type="term" value="F:metalloendopeptidase activity"/>
    <property type="evidence" value="ECO:0007669"/>
    <property type="project" value="InterPro"/>
</dbReference>
<keyword evidence="2" id="KW-0479">Metal-binding</keyword>
<accession>A0A0R1M025</accession>
<keyword evidence="3" id="KW-0378">Hydrolase</keyword>
<dbReference type="PATRIC" id="fig|1423776.4.peg.1387"/>
<protein>
    <recommendedName>
        <fullName evidence="5">Peptidase M10 metallopeptidase domain-containing protein</fullName>
    </recommendedName>
</protein>
<dbReference type="RefSeq" id="WP_056948284.1">
    <property type="nucleotide sequence ID" value="NZ_AZEE01000029.1"/>
</dbReference>
<keyword evidence="7" id="KW-1185">Reference proteome</keyword>
<evidence type="ECO:0000313" key="7">
    <source>
        <dbReference type="Proteomes" id="UP000051160"/>
    </source>
</evidence>
<evidence type="ECO:0000259" key="5">
    <source>
        <dbReference type="Pfam" id="PF00413"/>
    </source>
</evidence>
<dbReference type="GO" id="GO:0008270">
    <property type="term" value="F:zinc ion binding"/>
    <property type="evidence" value="ECO:0007669"/>
    <property type="project" value="InterPro"/>
</dbReference>
<keyword evidence="1" id="KW-0645">Protease</keyword>
<proteinExistence type="predicted"/>
<dbReference type="GO" id="GO:0006508">
    <property type="term" value="P:proteolysis"/>
    <property type="evidence" value="ECO:0007669"/>
    <property type="project" value="UniProtKB-KW"/>
</dbReference>
<gene>
    <name evidence="6" type="ORF">FD04_GL001368</name>
</gene>
<dbReference type="Pfam" id="PF00413">
    <property type="entry name" value="Peptidase_M10"/>
    <property type="match status" value="1"/>
</dbReference>
<dbReference type="Proteomes" id="UP000051160">
    <property type="component" value="Unassembled WGS sequence"/>
</dbReference>
<evidence type="ECO:0000256" key="4">
    <source>
        <dbReference type="ARBA" id="ARBA00022833"/>
    </source>
</evidence>
<dbReference type="InterPro" id="IPR021190">
    <property type="entry name" value="Pept_M10A"/>
</dbReference>
<dbReference type="GO" id="GO:0031012">
    <property type="term" value="C:extracellular matrix"/>
    <property type="evidence" value="ECO:0007669"/>
    <property type="project" value="InterPro"/>
</dbReference>
<evidence type="ECO:0000256" key="3">
    <source>
        <dbReference type="ARBA" id="ARBA00022801"/>
    </source>
</evidence>
<evidence type="ECO:0000256" key="1">
    <source>
        <dbReference type="ARBA" id="ARBA00022670"/>
    </source>
</evidence>